<dbReference type="SMART" id="SM00498">
    <property type="entry name" value="FH2"/>
    <property type="match status" value="1"/>
</dbReference>
<dbReference type="Ensembl" id="ENSNMLT00000008057.1">
    <property type="protein sequence ID" value="ENSNMLP00000007069.1"/>
    <property type="gene ID" value="ENSNMLG00000004224.1"/>
</dbReference>
<sequence length="1044" mass="120548">MAPRKRGGGGSRGGLSFIFCCFNSSSDHPEITYRLRDDFALQAMEPALPMPGYDELDSMFSELVDELDLTEKHREAMFALPAEKKWQIYCSKKKEQEENKSATSWPEFYIDQLNLMAARKTLLALEKEDEEERNKTIESLKTALRTQPMRFVTRFIDLDGLTCVLNFLKTMDYETTESQIHTSLIGCIKALMNNSQGRAHVLSHCESINIIAQSLATENIKTKVAKILQAMLHYQRFACERTRFQTLINDLDRSTGRYRDEVNLKTAIMSFINAVLSQGAGETSLEFRIHLRYEFLMLGIQPVIDKLRSHENSTLDRHLDYFEMLRNEDELAISKRFESVRSSYRHKSATQVFDLIRKKMNHTDAYPHFMSVLHHCLMMPHKRSGNTVQYWLLLDRIVQQMVLQNDKGHDPDVTPLENFNVKNVVRMLVNENEVKQWKEQAEKMRKEHHELQQRFEKKERECDAKTQEKEEMMQTLNKMKEKLEKESTEHKNVKQQVAELTVRLHELSTRQATMVPGGPPLTPGPPGGPVPPPPLPAFGGMCPPPPPPPPPGGMPPPLPHRLLPADPFLPPAGGGEDPPHTNALVLPWNKLEGTVWMDVDDARVFKILDLEDIEKTFSAYQRQQDFFMINNTKQKEAEDDTLGSKKVKELSLIDGRRAQNCNILLSRLKLSNEEIKRAILTMDEQEDLPKDMLEQLLKFIPEKSDVDLLEEHKHELDRMAKPDRFLYEMSRINHYQQRLQSLYFKKKFAERIAEIKPKVEALTRASKEILHSRSLKQLLEVVLAFGNYMNKGQRGNAYGFKVSSLNKIGDTKSSIDKNITLLHYLITILEKKYPKVLMFQEDLKSISEAAKVNMTELEKDIGHLRNGLKSVESELDYQKKRPQELGDKFVSVVSQFITVASFSFSDVEDSLTEAKELFLRAVKHFGEDAGKMQPDEFFGIFDQFLQSFSEAQQENENMRKRKEEEERRAKMEAQLKEQREKERKARKAKANGEDDGGEFDDLVSALRSGEVFDKDLSKMKRNRKRINSQNTDSSRERPVTKLNF</sequence>
<dbReference type="InterPro" id="IPR001265">
    <property type="entry name" value="Formin_Cappuccino_subfam"/>
</dbReference>
<reference evidence="6" key="2">
    <citation type="submission" date="2025-09" db="UniProtKB">
        <authorList>
            <consortium name="Ensembl"/>
        </authorList>
    </citation>
    <scope>IDENTIFICATION</scope>
</reference>
<feature type="domain" description="DAD" evidence="3">
    <location>
        <begin position="992"/>
        <end position="1024"/>
    </location>
</feature>
<dbReference type="GO" id="GO:0001725">
    <property type="term" value="C:stress fiber"/>
    <property type="evidence" value="ECO:0007669"/>
    <property type="project" value="TreeGrafter"/>
</dbReference>
<evidence type="ECO:0000256" key="2">
    <source>
        <dbReference type="SAM" id="MobiDB-lite"/>
    </source>
</evidence>
<dbReference type="SMART" id="SM01139">
    <property type="entry name" value="Drf_FH3"/>
    <property type="match status" value="1"/>
</dbReference>
<dbReference type="Proteomes" id="UP000694523">
    <property type="component" value="Unplaced"/>
</dbReference>
<evidence type="ECO:0000259" key="3">
    <source>
        <dbReference type="PROSITE" id="PS51231"/>
    </source>
</evidence>
<evidence type="ECO:0000313" key="6">
    <source>
        <dbReference type="Ensembl" id="ENSNMLP00000007069.1"/>
    </source>
</evidence>
<feature type="region of interest" description="Disordered" evidence="2">
    <location>
        <begin position="951"/>
        <end position="1000"/>
    </location>
</feature>
<keyword evidence="1" id="KW-0175">Coiled coil</keyword>
<dbReference type="InterPro" id="IPR014767">
    <property type="entry name" value="DAD_dom"/>
</dbReference>
<organism evidence="6 7">
    <name type="scientific">Neogobius melanostomus</name>
    <name type="common">round goby</name>
    <dbReference type="NCBI Taxonomy" id="47308"/>
    <lineage>
        <taxon>Eukaryota</taxon>
        <taxon>Metazoa</taxon>
        <taxon>Chordata</taxon>
        <taxon>Craniata</taxon>
        <taxon>Vertebrata</taxon>
        <taxon>Euteleostomi</taxon>
        <taxon>Actinopterygii</taxon>
        <taxon>Neopterygii</taxon>
        <taxon>Teleostei</taxon>
        <taxon>Neoteleostei</taxon>
        <taxon>Acanthomorphata</taxon>
        <taxon>Gobiaria</taxon>
        <taxon>Gobiiformes</taxon>
        <taxon>Gobioidei</taxon>
        <taxon>Gobiidae</taxon>
        <taxon>Benthophilinae</taxon>
        <taxon>Neogobiini</taxon>
        <taxon>Neogobius</taxon>
    </lineage>
</organism>
<dbReference type="Gene3D" id="1.25.10.10">
    <property type="entry name" value="Leucine-rich Repeat Variant"/>
    <property type="match status" value="1"/>
</dbReference>
<feature type="compositionally biased region" description="Basic and acidic residues" evidence="2">
    <location>
        <begin position="1033"/>
        <end position="1044"/>
    </location>
</feature>
<dbReference type="SUPFAM" id="SSF101447">
    <property type="entry name" value="Formin homology 2 domain (FH2 domain)"/>
    <property type="match status" value="1"/>
</dbReference>
<dbReference type="SMART" id="SM01140">
    <property type="entry name" value="Drf_GBD"/>
    <property type="match status" value="1"/>
</dbReference>
<dbReference type="InterPro" id="IPR051425">
    <property type="entry name" value="Formin_Homology"/>
</dbReference>
<evidence type="ECO:0000313" key="7">
    <source>
        <dbReference type="Proteomes" id="UP000694523"/>
    </source>
</evidence>
<accession>A0A8C6SK88</accession>
<keyword evidence="7" id="KW-1185">Reference proteome</keyword>
<dbReference type="Gene3D" id="1.10.238.150">
    <property type="entry name" value="Formin, FH3 diaphanous domain"/>
    <property type="match status" value="1"/>
</dbReference>
<dbReference type="PROSITE" id="PS51444">
    <property type="entry name" value="FH2"/>
    <property type="match status" value="1"/>
</dbReference>
<dbReference type="Pfam" id="PF06367">
    <property type="entry name" value="Drf_FH3"/>
    <property type="match status" value="1"/>
</dbReference>
<evidence type="ECO:0000256" key="1">
    <source>
        <dbReference type="SAM" id="Coils"/>
    </source>
</evidence>
<dbReference type="InterPro" id="IPR010473">
    <property type="entry name" value="GTPase-bd"/>
</dbReference>
<dbReference type="GO" id="GO:0003779">
    <property type="term" value="F:actin binding"/>
    <property type="evidence" value="ECO:0007669"/>
    <property type="project" value="InterPro"/>
</dbReference>
<dbReference type="PRINTS" id="PR00828">
    <property type="entry name" value="FORMIN"/>
</dbReference>
<dbReference type="PROSITE" id="PS51232">
    <property type="entry name" value="GBD_FH3"/>
    <property type="match status" value="1"/>
</dbReference>
<dbReference type="FunFam" id="1.25.10.10:FF:000012">
    <property type="entry name" value="Dishevelled associated activator of morphogenesis 2"/>
    <property type="match status" value="1"/>
</dbReference>
<feature type="coiled-coil region" evidence="1">
    <location>
        <begin position="115"/>
        <end position="147"/>
    </location>
</feature>
<dbReference type="GO" id="GO:0045010">
    <property type="term" value="P:actin nucleation"/>
    <property type="evidence" value="ECO:0007669"/>
    <property type="project" value="InterPro"/>
</dbReference>
<feature type="domain" description="GBD/FH3" evidence="4">
    <location>
        <begin position="48"/>
        <end position="409"/>
    </location>
</feature>
<dbReference type="InterPro" id="IPR011989">
    <property type="entry name" value="ARM-like"/>
</dbReference>
<dbReference type="GO" id="GO:0005884">
    <property type="term" value="C:actin filament"/>
    <property type="evidence" value="ECO:0007669"/>
    <property type="project" value="InterPro"/>
</dbReference>
<dbReference type="InterPro" id="IPR016024">
    <property type="entry name" value="ARM-type_fold"/>
</dbReference>
<dbReference type="InterPro" id="IPR014768">
    <property type="entry name" value="GBD/FH3_dom"/>
</dbReference>
<dbReference type="InterPro" id="IPR015425">
    <property type="entry name" value="FH2_Formin"/>
</dbReference>
<dbReference type="PROSITE" id="PS51231">
    <property type="entry name" value="DAD"/>
    <property type="match status" value="1"/>
</dbReference>
<evidence type="ECO:0000259" key="5">
    <source>
        <dbReference type="PROSITE" id="PS51444"/>
    </source>
</evidence>
<name>A0A8C6SK88_9GOBI</name>
<dbReference type="PANTHER" id="PTHR45725:SF16">
    <property type="entry name" value="DISHEVELED-ASSOCIATED ACTIVATOR OF MORPHOGENESIS 1"/>
    <property type="match status" value="1"/>
</dbReference>
<dbReference type="Gene3D" id="1.20.58.2220">
    <property type="entry name" value="Formin, FH2 domain"/>
    <property type="match status" value="1"/>
</dbReference>
<dbReference type="GO" id="GO:0031267">
    <property type="term" value="F:small GTPase binding"/>
    <property type="evidence" value="ECO:0007669"/>
    <property type="project" value="InterPro"/>
</dbReference>
<feature type="coiled-coil region" evidence="1">
    <location>
        <begin position="427"/>
        <end position="510"/>
    </location>
</feature>
<reference evidence="6" key="1">
    <citation type="submission" date="2025-08" db="UniProtKB">
        <authorList>
            <consortium name="Ensembl"/>
        </authorList>
    </citation>
    <scope>IDENTIFICATION</scope>
</reference>
<dbReference type="Pfam" id="PF02181">
    <property type="entry name" value="FH2"/>
    <property type="match status" value="1"/>
</dbReference>
<dbReference type="FunFam" id="1.20.58.2220:FF:000002">
    <property type="entry name" value="Dishevelled associated activator of morphogenesis 1"/>
    <property type="match status" value="1"/>
</dbReference>
<dbReference type="InterPro" id="IPR010472">
    <property type="entry name" value="FH3_dom"/>
</dbReference>
<proteinExistence type="predicted"/>
<dbReference type="PANTHER" id="PTHR45725">
    <property type="entry name" value="FORMIN HOMOLOGY 2 FAMILY MEMBER"/>
    <property type="match status" value="1"/>
</dbReference>
<dbReference type="AlphaFoldDB" id="A0A8C6SK88"/>
<dbReference type="InterPro" id="IPR042201">
    <property type="entry name" value="FH2_Formin_sf"/>
</dbReference>
<dbReference type="SUPFAM" id="SSF48371">
    <property type="entry name" value="ARM repeat"/>
    <property type="match status" value="1"/>
</dbReference>
<evidence type="ECO:0000259" key="4">
    <source>
        <dbReference type="PROSITE" id="PS51232"/>
    </source>
</evidence>
<feature type="compositionally biased region" description="Basic and acidic residues" evidence="2">
    <location>
        <begin position="956"/>
        <end position="983"/>
    </location>
</feature>
<dbReference type="GO" id="GO:0008017">
    <property type="term" value="F:microtubule binding"/>
    <property type="evidence" value="ECO:0007669"/>
    <property type="project" value="InterPro"/>
</dbReference>
<protein>
    <submittedName>
        <fullName evidence="6">Dishevelled associated activator of morphogenesis 1b</fullName>
    </submittedName>
</protein>
<feature type="domain" description="FH2" evidence="5">
    <location>
        <begin position="565"/>
        <end position="974"/>
    </location>
</feature>
<feature type="region of interest" description="Disordered" evidence="2">
    <location>
        <begin position="1014"/>
        <end position="1044"/>
    </location>
</feature>